<sequence length="61" mass="6719">MSEYPVTADELMAFEDGRLGPGEVIDMFQRLIDSGMAWRLQGSYGRTARGLIDAGYCEEAA</sequence>
<dbReference type="Proteomes" id="UP000239322">
    <property type="component" value="Unassembled WGS sequence"/>
</dbReference>
<dbReference type="RefSeq" id="WP_105868495.1">
    <property type="nucleotide sequence ID" value="NZ_PVLV01000121.1"/>
</dbReference>
<dbReference type="OrthoDB" id="9256159at2"/>
<dbReference type="EMBL" id="PVLV01000121">
    <property type="protein sequence ID" value="PRH79379.1"/>
    <property type="molecule type" value="Genomic_DNA"/>
</dbReference>
<proteinExistence type="predicted"/>
<keyword evidence="3" id="KW-1185">Reference proteome</keyword>
<dbReference type="InterPro" id="IPR055840">
    <property type="entry name" value="DUF7417"/>
</dbReference>
<dbReference type="Pfam" id="PF24192">
    <property type="entry name" value="DUF7417"/>
    <property type="match status" value="1"/>
</dbReference>
<organism evidence="2 3">
    <name type="scientific">Streptomyces solincola</name>
    <dbReference type="NCBI Taxonomy" id="2100817"/>
    <lineage>
        <taxon>Bacteria</taxon>
        <taxon>Bacillati</taxon>
        <taxon>Actinomycetota</taxon>
        <taxon>Actinomycetes</taxon>
        <taxon>Kitasatosporales</taxon>
        <taxon>Streptomycetaceae</taxon>
        <taxon>Streptomyces</taxon>
    </lineage>
</organism>
<evidence type="ECO:0000313" key="2">
    <source>
        <dbReference type="EMBL" id="PRH79379.1"/>
    </source>
</evidence>
<feature type="domain" description="DUF7417" evidence="1">
    <location>
        <begin position="9"/>
        <end position="59"/>
    </location>
</feature>
<reference evidence="2 3" key="1">
    <citation type="submission" date="2018-03" db="EMBL/GenBank/DDBJ databases">
        <title>Novel Streptomyces sp. from soil.</title>
        <authorList>
            <person name="Tan G.Y.A."/>
            <person name="Lee Z.Y."/>
        </authorList>
    </citation>
    <scope>NUCLEOTIDE SEQUENCE [LARGE SCALE GENOMIC DNA]</scope>
    <source>
        <strain evidence="2 3">ST5x</strain>
    </source>
</reference>
<evidence type="ECO:0000313" key="3">
    <source>
        <dbReference type="Proteomes" id="UP000239322"/>
    </source>
</evidence>
<protein>
    <recommendedName>
        <fullName evidence="1">DUF7417 domain-containing protein</fullName>
    </recommendedName>
</protein>
<dbReference type="AlphaFoldDB" id="A0A2S9PY91"/>
<name>A0A2S9PY91_9ACTN</name>
<evidence type="ECO:0000259" key="1">
    <source>
        <dbReference type="Pfam" id="PF24192"/>
    </source>
</evidence>
<comment type="caution">
    <text evidence="2">The sequence shown here is derived from an EMBL/GenBank/DDBJ whole genome shotgun (WGS) entry which is preliminary data.</text>
</comment>
<gene>
    <name evidence="2" type="ORF">C6N75_09860</name>
</gene>
<accession>A0A2S9PY91</accession>